<dbReference type="InterPro" id="IPR026579">
    <property type="entry name" value="FtsQ"/>
</dbReference>
<keyword evidence="6 9" id="KW-1133">Transmembrane helix</keyword>
<evidence type="ECO:0000256" key="8">
    <source>
        <dbReference type="ARBA" id="ARBA00023306"/>
    </source>
</evidence>
<evidence type="ECO:0000256" key="9">
    <source>
        <dbReference type="HAMAP-Rule" id="MF_00911"/>
    </source>
</evidence>
<dbReference type="Gene3D" id="3.40.50.11690">
    <property type="entry name" value="Cell division protein FtsQ/DivIB"/>
    <property type="match status" value="1"/>
</dbReference>
<dbReference type="PROSITE" id="PS51779">
    <property type="entry name" value="POTRA"/>
    <property type="match status" value="1"/>
</dbReference>
<dbReference type="OrthoDB" id="9790370at2"/>
<evidence type="ECO:0000256" key="6">
    <source>
        <dbReference type="ARBA" id="ARBA00022989"/>
    </source>
</evidence>
<comment type="function">
    <text evidence="9">Essential cell division protein. May link together the upstream cell division proteins, which are predominantly cytoplasmic, with the downstream cell division proteins, which are predominantly periplasmic. May control correct divisome assembly.</text>
</comment>
<keyword evidence="5 9" id="KW-0812">Transmembrane</keyword>
<keyword evidence="2 9" id="KW-1003">Cell membrane</keyword>
<dbReference type="PANTHER" id="PTHR35851:SF1">
    <property type="entry name" value="CELL DIVISION PROTEIN FTSQ"/>
    <property type="match status" value="1"/>
</dbReference>
<dbReference type="Pfam" id="PF03799">
    <property type="entry name" value="FtsQ_DivIB_C"/>
    <property type="match status" value="1"/>
</dbReference>
<keyword evidence="12" id="KW-1185">Reference proteome</keyword>
<dbReference type="GO" id="GO:0090529">
    <property type="term" value="P:cell septum assembly"/>
    <property type="evidence" value="ECO:0007669"/>
    <property type="project" value="InterPro"/>
</dbReference>
<dbReference type="EMBL" id="PIQF01000002">
    <property type="protein sequence ID" value="RUO75881.1"/>
    <property type="molecule type" value="Genomic_DNA"/>
</dbReference>
<dbReference type="PANTHER" id="PTHR35851">
    <property type="entry name" value="CELL DIVISION PROTEIN FTSQ"/>
    <property type="match status" value="1"/>
</dbReference>
<name>A0A432ZD93_9GAMM</name>
<evidence type="ECO:0000256" key="7">
    <source>
        <dbReference type="ARBA" id="ARBA00023136"/>
    </source>
</evidence>
<dbReference type="Gene3D" id="3.10.20.310">
    <property type="entry name" value="membrane protein fhac"/>
    <property type="match status" value="1"/>
</dbReference>
<evidence type="ECO:0000256" key="3">
    <source>
        <dbReference type="ARBA" id="ARBA00022519"/>
    </source>
</evidence>
<sequence>MNAQAKRQPLKRWNFWLGLLTCVITVIGFLIGIMQLVEVLKDEQQVPLARLNVQGQLTQLSDQDIRQALTAGDMGSFFTADVNQLRRRVEQLPWVEKVSLRKVWPDRLAVHVTEREPLAYWNSDRLVTAAGKVFKAPIDKQQLAQPLPYLFGPEDAVQATLEQFNNLQQMLQVNGFEVRAMRLTQRFAVSAVLANGIELKLGREATLERIKRFIDVLPQIKKHQNSQQQVIDSVDLRYDTGAAVSWREPNEKES</sequence>
<dbReference type="RefSeq" id="WP_126784608.1">
    <property type="nucleotide sequence ID" value="NZ_PIQF01000002.1"/>
</dbReference>
<accession>A0A432ZD93</accession>
<dbReference type="InterPro" id="IPR013685">
    <property type="entry name" value="POTRA_FtsQ_type"/>
</dbReference>
<dbReference type="InterPro" id="IPR005548">
    <property type="entry name" value="Cell_div_FtsQ/DivIB_C"/>
</dbReference>
<organism evidence="11 12">
    <name type="scientific">Idiomarina seosinensis</name>
    <dbReference type="NCBI Taxonomy" id="281739"/>
    <lineage>
        <taxon>Bacteria</taxon>
        <taxon>Pseudomonadati</taxon>
        <taxon>Pseudomonadota</taxon>
        <taxon>Gammaproteobacteria</taxon>
        <taxon>Alteromonadales</taxon>
        <taxon>Idiomarinaceae</taxon>
        <taxon>Idiomarina</taxon>
    </lineage>
</organism>
<dbReference type="GO" id="GO:0005886">
    <property type="term" value="C:plasma membrane"/>
    <property type="evidence" value="ECO:0007669"/>
    <property type="project" value="UniProtKB-SubCell"/>
</dbReference>
<comment type="subcellular location">
    <subcellularLocation>
        <location evidence="9">Cell inner membrane</location>
        <topology evidence="9">Single-pass type II membrane protein</topology>
    </subcellularLocation>
    <subcellularLocation>
        <location evidence="1">Membrane</location>
    </subcellularLocation>
    <text evidence="9">Localizes to the division septum.</text>
</comment>
<dbReference type="AlphaFoldDB" id="A0A432ZD93"/>
<comment type="subunit">
    <text evidence="9">Part of a complex composed of FtsB, FtsL and FtsQ.</text>
</comment>
<dbReference type="Pfam" id="PF08478">
    <property type="entry name" value="POTRA_1"/>
    <property type="match status" value="1"/>
</dbReference>
<dbReference type="GO" id="GO:0032153">
    <property type="term" value="C:cell division site"/>
    <property type="evidence" value="ECO:0007669"/>
    <property type="project" value="UniProtKB-UniRule"/>
</dbReference>
<dbReference type="InterPro" id="IPR034746">
    <property type="entry name" value="POTRA"/>
</dbReference>
<keyword evidence="3 9" id="KW-0997">Cell inner membrane</keyword>
<proteinExistence type="inferred from homology"/>
<evidence type="ECO:0000313" key="12">
    <source>
        <dbReference type="Proteomes" id="UP000287908"/>
    </source>
</evidence>
<comment type="similarity">
    <text evidence="9">Belongs to the FtsQ/DivIB family. FtsQ subfamily.</text>
</comment>
<evidence type="ECO:0000256" key="1">
    <source>
        <dbReference type="ARBA" id="ARBA00004370"/>
    </source>
</evidence>
<dbReference type="InterPro" id="IPR045335">
    <property type="entry name" value="FtsQ_C_sf"/>
</dbReference>
<evidence type="ECO:0000256" key="2">
    <source>
        <dbReference type="ARBA" id="ARBA00022475"/>
    </source>
</evidence>
<keyword evidence="4 9" id="KW-0132">Cell division</keyword>
<keyword evidence="8 9" id="KW-0131">Cell cycle</keyword>
<evidence type="ECO:0000256" key="4">
    <source>
        <dbReference type="ARBA" id="ARBA00022618"/>
    </source>
</evidence>
<feature type="domain" description="POTRA" evidence="10">
    <location>
        <begin position="46"/>
        <end position="115"/>
    </location>
</feature>
<comment type="caution">
    <text evidence="11">The sequence shown here is derived from an EMBL/GenBank/DDBJ whole genome shotgun (WGS) entry which is preliminary data.</text>
</comment>
<evidence type="ECO:0000256" key="5">
    <source>
        <dbReference type="ARBA" id="ARBA00022692"/>
    </source>
</evidence>
<dbReference type="Proteomes" id="UP000287908">
    <property type="component" value="Unassembled WGS sequence"/>
</dbReference>
<evidence type="ECO:0000313" key="11">
    <source>
        <dbReference type="EMBL" id="RUO75881.1"/>
    </source>
</evidence>
<feature type="transmembrane region" description="Helical" evidence="9">
    <location>
        <begin position="15"/>
        <end position="37"/>
    </location>
</feature>
<protein>
    <recommendedName>
        <fullName evidence="9">Cell division protein FtsQ</fullName>
    </recommendedName>
</protein>
<dbReference type="HAMAP" id="MF_00911">
    <property type="entry name" value="FtsQ_subfam"/>
    <property type="match status" value="1"/>
</dbReference>
<evidence type="ECO:0000259" key="10">
    <source>
        <dbReference type="PROSITE" id="PS51779"/>
    </source>
</evidence>
<gene>
    <name evidence="9" type="primary">ftsQ</name>
    <name evidence="11" type="ORF">CWI81_07060</name>
</gene>
<dbReference type="GO" id="GO:0043093">
    <property type="term" value="P:FtsZ-dependent cytokinesis"/>
    <property type="evidence" value="ECO:0007669"/>
    <property type="project" value="UniProtKB-UniRule"/>
</dbReference>
<keyword evidence="7 9" id="KW-0472">Membrane</keyword>
<reference evidence="11 12" key="1">
    <citation type="journal article" date="2011" name="Front. Microbiol.">
        <title>Genomic signatures of strain selection and enhancement in Bacillus atrophaeus var. globigii, a historical biowarfare simulant.</title>
        <authorList>
            <person name="Gibbons H.S."/>
            <person name="Broomall S.M."/>
            <person name="McNew L.A."/>
            <person name="Daligault H."/>
            <person name="Chapman C."/>
            <person name="Bruce D."/>
            <person name="Karavis M."/>
            <person name="Krepps M."/>
            <person name="McGregor P.A."/>
            <person name="Hong C."/>
            <person name="Park K.H."/>
            <person name="Akmal A."/>
            <person name="Feldman A."/>
            <person name="Lin J.S."/>
            <person name="Chang W.E."/>
            <person name="Higgs B.W."/>
            <person name="Demirev P."/>
            <person name="Lindquist J."/>
            <person name="Liem A."/>
            <person name="Fochler E."/>
            <person name="Read T.D."/>
            <person name="Tapia R."/>
            <person name="Johnson S."/>
            <person name="Bishop-Lilly K.A."/>
            <person name="Detter C."/>
            <person name="Han C."/>
            <person name="Sozhamannan S."/>
            <person name="Rosenzweig C.N."/>
            <person name="Skowronski E.W."/>
        </authorList>
    </citation>
    <scope>NUCLEOTIDE SEQUENCE [LARGE SCALE GENOMIC DNA]</scope>
    <source>
        <strain evidence="11 12">CL-SP19</strain>
    </source>
</reference>